<evidence type="ECO:0000313" key="8">
    <source>
        <dbReference type="Proteomes" id="UP000192727"/>
    </source>
</evidence>
<evidence type="ECO:0000313" key="7">
    <source>
        <dbReference type="EMBL" id="ARF70674.1"/>
    </source>
</evidence>
<feature type="domain" description="DDH" evidence="5">
    <location>
        <begin position="68"/>
        <end position="209"/>
    </location>
</feature>
<name>A0A1V0UZP9_9BACL</name>
<dbReference type="Gene3D" id="3.90.1640.30">
    <property type="match status" value="1"/>
</dbReference>
<evidence type="ECO:0000256" key="2">
    <source>
        <dbReference type="ARBA" id="ARBA00022722"/>
    </source>
</evidence>
<dbReference type="GO" id="GO:0004527">
    <property type="term" value="F:exonuclease activity"/>
    <property type="evidence" value="ECO:0007669"/>
    <property type="project" value="UniProtKB-KW"/>
</dbReference>
<evidence type="ECO:0000256" key="3">
    <source>
        <dbReference type="ARBA" id="ARBA00022801"/>
    </source>
</evidence>
<comment type="similarity">
    <text evidence="1">Belongs to the RecJ family.</text>
</comment>
<keyword evidence="2" id="KW-0540">Nuclease</keyword>
<sequence length="541" mass="61658">MGVWREKKPIIEYEYDDDILTKLLKIRGIENVEEFLHPNASVLYDPYLLSNIENASNIIIKHVMNKSKICISMDPDSDGILSTAIMKRYLSNFSDNIYISYNQRNMGHGVEHQMDMITDDTDLIIILDSSTNSIDACKELKEKGIEIVIIDHHDYEKSNSYAVIVNPKLDNYPNKNLSGTGVVYKTLQVIDDTLQTGNIDHFIDMVSCGMYADMMPVDILENRYIIIKGMDNIRNTGLKSILEYNKIDPNNINSQTLGFTIGPLLNGVARLEKIELAIELLLCDDFDRCLELVEIMTELNNQRKKKETDLFNSYSKKVNHNDKILVAIDSNASKGFNGLVANKLAQEYKKPSLVMRDYNDELVGSFRSIANFPLRTFLNQKKVRKLLKYAVGHEFAGGIALNKDNLNDFLNISNHLLSENDFNTEIYYDLSISADQISINFVNQVEKFDFLTGVGFPAATFLINDLIVEDKKILGSNRDTVKISCEDVVAIKFKVNEKWGSDIEELSRLEVIGQLKNNIWKKWRGQIEVTPQVVLSDYKVL</sequence>
<dbReference type="AlphaFoldDB" id="A0A1V0UZP9"/>
<evidence type="ECO:0000256" key="4">
    <source>
        <dbReference type="ARBA" id="ARBA00022839"/>
    </source>
</evidence>
<accession>A0A1V0UZP9</accession>
<keyword evidence="7" id="KW-0614">Plasmid</keyword>
<dbReference type="Pfam" id="PF01368">
    <property type="entry name" value="DHH"/>
    <property type="match status" value="1"/>
</dbReference>
<dbReference type="InterPro" id="IPR001667">
    <property type="entry name" value="DDH_dom"/>
</dbReference>
<dbReference type="EMBL" id="CP020558">
    <property type="protein sequence ID" value="ARF70674.1"/>
    <property type="molecule type" value="Genomic_DNA"/>
</dbReference>
<feature type="domain" description="RecJ OB" evidence="6">
    <location>
        <begin position="428"/>
        <end position="522"/>
    </location>
</feature>
<evidence type="ECO:0000259" key="6">
    <source>
        <dbReference type="Pfam" id="PF17768"/>
    </source>
</evidence>
<dbReference type="SUPFAM" id="SSF64182">
    <property type="entry name" value="DHH phosphoesterases"/>
    <property type="match status" value="1"/>
</dbReference>
<keyword evidence="3" id="KW-0378">Hydrolase</keyword>
<dbReference type="PANTHER" id="PTHR30255">
    <property type="entry name" value="SINGLE-STRANDED-DNA-SPECIFIC EXONUCLEASE RECJ"/>
    <property type="match status" value="1"/>
</dbReference>
<evidence type="ECO:0000256" key="1">
    <source>
        <dbReference type="ARBA" id="ARBA00005915"/>
    </source>
</evidence>
<dbReference type="InterPro" id="IPR051673">
    <property type="entry name" value="SSDNA_exonuclease_RecJ"/>
</dbReference>
<geneLocation type="plasmid" evidence="8">
    <name>pplp3</name>
</geneLocation>
<dbReference type="InterPro" id="IPR041122">
    <property type="entry name" value="RecJ_OB"/>
</dbReference>
<dbReference type="InterPro" id="IPR038763">
    <property type="entry name" value="DHH_sf"/>
</dbReference>
<proteinExistence type="inferred from homology"/>
<gene>
    <name evidence="7" type="ORF">B7C51_24685</name>
</gene>
<protein>
    <submittedName>
        <fullName evidence="7">Uncharacterized protein</fullName>
    </submittedName>
</protein>
<keyword evidence="4" id="KW-0269">Exonuclease</keyword>
<reference evidence="7 8" key="1">
    <citation type="submission" date="2017-03" db="EMBL/GenBank/DDBJ databases">
        <title>Paenibacillus larvae genome sequencing.</title>
        <authorList>
            <person name="Dingman D.W."/>
        </authorList>
    </citation>
    <scope>NUCLEOTIDE SEQUENCE [LARGE SCALE GENOMIC DNA]</scope>
    <source>
        <strain evidence="7 8">SAG 10367</strain>
        <plasmid evidence="8">pplp3</plasmid>
    </source>
</reference>
<dbReference type="Pfam" id="PF17768">
    <property type="entry name" value="RecJ_OB"/>
    <property type="match status" value="1"/>
</dbReference>
<dbReference type="Proteomes" id="UP000192727">
    <property type="component" value="Plasmid pPLP3"/>
</dbReference>
<dbReference type="PANTHER" id="PTHR30255:SF2">
    <property type="entry name" value="SINGLE-STRANDED-DNA-SPECIFIC EXONUCLEASE RECJ"/>
    <property type="match status" value="1"/>
</dbReference>
<evidence type="ECO:0000259" key="5">
    <source>
        <dbReference type="Pfam" id="PF01368"/>
    </source>
</evidence>
<dbReference type="RefSeq" id="WP_083041656.1">
    <property type="nucleotide sequence ID" value="NZ_CP020558.1"/>
</dbReference>
<organism evidence="7 8">
    <name type="scientific">Paenibacillus larvae subsp. pulvifaciens</name>
    <dbReference type="NCBI Taxonomy" id="1477"/>
    <lineage>
        <taxon>Bacteria</taxon>
        <taxon>Bacillati</taxon>
        <taxon>Bacillota</taxon>
        <taxon>Bacilli</taxon>
        <taxon>Bacillales</taxon>
        <taxon>Paenibacillaceae</taxon>
        <taxon>Paenibacillus</taxon>
    </lineage>
</organism>
<dbReference type="Gene3D" id="3.10.310.30">
    <property type="match status" value="1"/>
</dbReference>